<dbReference type="Pfam" id="PF10014">
    <property type="entry name" value="2OG-Fe_Oxy_2"/>
    <property type="match status" value="1"/>
</dbReference>
<comment type="caution">
    <text evidence="1">The sequence shown here is derived from an EMBL/GenBank/DDBJ whole genome shotgun (WGS) entry which is preliminary data.</text>
</comment>
<dbReference type="Gene3D" id="2.60.120.620">
    <property type="entry name" value="q2cbj1_9rhob like domain"/>
    <property type="match status" value="1"/>
</dbReference>
<name>A0A8H7MME0_9PLEO</name>
<sequence>MMCSLFIARHRGLIPLLHSTKRQLGTSAAVAAIPSRNDLQALSKTTSEGAGNPVDISYTPKLPRSRCSEQSEISTRIQSVQQQLQRRANNPAFYQAIAEILKIREQYIQNRSVFVRGQDFLPILLGLGASHEDIMTLPLTSDNLETDPTLPFRKTANSRFCFDWDTKSMRRIENQPFMLSKDEDFDRFDSGKVRNFDEIKPDISLNSTFLAVLVFKAIMINGIDVIKRGNLNYNLNKWVCIAFSVRTHTTPDILGEPALEGVHSDGADHTLVTLLGAKNMASNSAATFLHSMDEATGTPLRDASPLKIVGCNRHSSFLDTMMVVDHERKHSLTAVYAEDKAALATRDVLIFFTRKPYLETHPAASLDSLEPHARLGVEVPLFDLS</sequence>
<dbReference type="InterPro" id="IPR018724">
    <property type="entry name" value="2OG-Fe_dioxygenase"/>
</dbReference>
<reference evidence="1" key="1">
    <citation type="submission" date="2018-12" db="EMBL/GenBank/DDBJ databases">
        <authorList>
            <person name="Syme R.A."/>
            <person name="Farfan-Caceres L."/>
            <person name="Lichtenzveig J."/>
        </authorList>
    </citation>
    <scope>NUCLEOTIDE SEQUENCE</scope>
    <source>
        <strain evidence="1">Al4</strain>
    </source>
</reference>
<evidence type="ECO:0000313" key="2">
    <source>
        <dbReference type="Proteomes" id="UP000651452"/>
    </source>
</evidence>
<protein>
    <submittedName>
        <fullName evidence="1">Uncharacterized protein</fullName>
    </submittedName>
</protein>
<dbReference type="Proteomes" id="UP000651452">
    <property type="component" value="Unassembled WGS sequence"/>
</dbReference>
<organism evidence="1 2">
    <name type="scientific">Ascochyta lentis</name>
    <dbReference type="NCBI Taxonomy" id="205686"/>
    <lineage>
        <taxon>Eukaryota</taxon>
        <taxon>Fungi</taxon>
        <taxon>Dikarya</taxon>
        <taxon>Ascomycota</taxon>
        <taxon>Pezizomycotina</taxon>
        <taxon>Dothideomycetes</taxon>
        <taxon>Pleosporomycetidae</taxon>
        <taxon>Pleosporales</taxon>
        <taxon>Pleosporineae</taxon>
        <taxon>Didymellaceae</taxon>
        <taxon>Ascochyta</taxon>
    </lineage>
</organism>
<gene>
    <name evidence="1" type="ORF">EKO04_001718</name>
</gene>
<dbReference type="EMBL" id="RZGK01000003">
    <property type="protein sequence ID" value="KAF9700630.1"/>
    <property type="molecule type" value="Genomic_DNA"/>
</dbReference>
<evidence type="ECO:0000313" key="1">
    <source>
        <dbReference type="EMBL" id="KAF9700630.1"/>
    </source>
</evidence>
<accession>A0A8H7MME0</accession>
<dbReference type="AlphaFoldDB" id="A0A8H7MME0"/>
<dbReference type="GO" id="GO:0051213">
    <property type="term" value="F:dioxygenase activity"/>
    <property type="evidence" value="ECO:0007669"/>
    <property type="project" value="InterPro"/>
</dbReference>
<keyword evidence="2" id="KW-1185">Reference proteome</keyword>
<reference evidence="1" key="2">
    <citation type="submission" date="2020-09" db="EMBL/GenBank/DDBJ databases">
        <title>Reference genome assembly for Australian Ascochyta lentis isolate Al4.</title>
        <authorList>
            <person name="Lee R.C."/>
            <person name="Farfan-Caceres L.M."/>
            <person name="Debler J.W."/>
            <person name="Williams A.H."/>
            <person name="Henares B.M."/>
        </authorList>
    </citation>
    <scope>NUCLEOTIDE SEQUENCE</scope>
    <source>
        <strain evidence="1">Al4</strain>
    </source>
</reference>
<dbReference type="OrthoDB" id="5307791at2759"/>
<proteinExistence type="predicted"/>